<protein>
    <recommendedName>
        <fullName evidence="4">Kynureninase</fullName>
        <ecNumber evidence="4">3.7.1.3</ecNumber>
    </recommendedName>
</protein>
<keyword evidence="1 4" id="KW-0662">Pyridine nucleotide biosynthesis</keyword>
<dbReference type="RefSeq" id="WP_345374917.1">
    <property type="nucleotide sequence ID" value="NZ_BAABLM010000002.1"/>
</dbReference>
<name>A0ABP8VV88_9MICO</name>
<evidence type="ECO:0000313" key="6">
    <source>
        <dbReference type="EMBL" id="GAA4671861.1"/>
    </source>
</evidence>
<evidence type="ECO:0000256" key="3">
    <source>
        <dbReference type="ARBA" id="ARBA00022898"/>
    </source>
</evidence>
<dbReference type="InterPro" id="IPR015424">
    <property type="entry name" value="PyrdxlP-dep_Trfase"/>
</dbReference>
<evidence type="ECO:0000313" key="7">
    <source>
        <dbReference type="Proteomes" id="UP001501295"/>
    </source>
</evidence>
<dbReference type="SUPFAM" id="SSF53383">
    <property type="entry name" value="PLP-dependent transferases"/>
    <property type="match status" value="1"/>
</dbReference>
<dbReference type="EMBL" id="BAABLM010000002">
    <property type="protein sequence ID" value="GAA4671861.1"/>
    <property type="molecule type" value="Genomic_DNA"/>
</dbReference>
<dbReference type="PIRSF" id="PIRSF038800">
    <property type="entry name" value="KYNU"/>
    <property type="match status" value="1"/>
</dbReference>
<dbReference type="PANTHER" id="PTHR14084">
    <property type="entry name" value="KYNURENINASE"/>
    <property type="match status" value="1"/>
</dbReference>
<dbReference type="InterPro" id="IPR010111">
    <property type="entry name" value="Kynureninase"/>
</dbReference>
<dbReference type="InterPro" id="IPR015422">
    <property type="entry name" value="PyrdxlP-dep_Trfase_small"/>
</dbReference>
<comment type="pathway">
    <text evidence="4">Cofactor biosynthesis; NAD(+) biosynthesis; quinolinate from L-kynurenine: step 2/3.</text>
</comment>
<proteinExistence type="inferred from homology"/>
<dbReference type="Gene3D" id="3.40.640.10">
    <property type="entry name" value="Type I PLP-dependent aspartate aminotransferase-like (Major domain)"/>
    <property type="match status" value="1"/>
</dbReference>
<keyword evidence="7" id="KW-1185">Reference proteome</keyword>
<keyword evidence="2 4" id="KW-0378">Hydrolase</keyword>
<evidence type="ECO:0000256" key="4">
    <source>
        <dbReference type="PIRNR" id="PIRNR038800"/>
    </source>
</evidence>
<dbReference type="GO" id="GO:0008483">
    <property type="term" value="F:transaminase activity"/>
    <property type="evidence" value="ECO:0007669"/>
    <property type="project" value="UniProtKB-KW"/>
</dbReference>
<comment type="pathway">
    <text evidence="4">Amino-acid degradation; L-kynurenine degradation; L-alanine and anthranilate from L-kynurenine: step 1/1.</text>
</comment>
<comment type="subunit">
    <text evidence="4">Homodimer.</text>
</comment>
<evidence type="ECO:0000256" key="1">
    <source>
        <dbReference type="ARBA" id="ARBA00022642"/>
    </source>
</evidence>
<keyword evidence="6" id="KW-0032">Aminotransferase</keyword>
<evidence type="ECO:0000256" key="2">
    <source>
        <dbReference type="ARBA" id="ARBA00022801"/>
    </source>
</evidence>
<organism evidence="6 7">
    <name type="scientific">Frondihabitans cladoniiphilus</name>
    <dbReference type="NCBI Taxonomy" id="715785"/>
    <lineage>
        <taxon>Bacteria</taxon>
        <taxon>Bacillati</taxon>
        <taxon>Actinomycetota</taxon>
        <taxon>Actinomycetes</taxon>
        <taxon>Micrococcales</taxon>
        <taxon>Microbacteriaceae</taxon>
        <taxon>Frondihabitans</taxon>
    </lineage>
</organism>
<dbReference type="Gene3D" id="3.90.1150.10">
    <property type="entry name" value="Aspartate Aminotransferase, domain 1"/>
    <property type="match status" value="1"/>
</dbReference>
<reference evidence="7" key="1">
    <citation type="journal article" date="2019" name="Int. J. Syst. Evol. Microbiol.">
        <title>The Global Catalogue of Microorganisms (GCM) 10K type strain sequencing project: providing services to taxonomists for standard genome sequencing and annotation.</title>
        <authorList>
            <consortium name="The Broad Institute Genomics Platform"/>
            <consortium name="The Broad Institute Genome Sequencing Center for Infectious Disease"/>
            <person name="Wu L."/>
            <person name="Ma J."/>
        </authorList>
    </citation>
    <scope>NUCLEOTIDE SEQUENCE [LARGE SCALE GENOMIC DNA]</scope>
    <source>
        <strain evidence="7">JCM 18956</strain>
    </source>
</reference>
<keyword evidence="6" id="KW-0808">Transferase</keyword>
<comment type="cofactor">
    <cofactor evidence="4">
        <name>pyridoxal 5'-phosphate</name>
        <dbReference type="ChEBI" id="CHEBI:597326"/>
    </cofactor>
</comment>
<sequence length="421" mass="45025">MTLDTAAPGDYAADGTDPAVLDAADPLASFPPRFLPSDDVVSYLDGNSLGRPLAATLGRLDRFVRHDWGSRLIRSWDEQWMDLPTTLGDRIGALCLGAAPGQTVVADSTTVLLYKAIRAALDFGQRSGRSEIVIDDDQFPTDRFVVEGIAEERGATIRWIHVDKTLGVTPDLLAPVVGPSTAVVVVNHISYRSGFLADLAEVTRVVHEAGALIVWDLCHSTGVVPIELDAAGVDFAVGCTYKYLNGGPGAPALAYVATRLLDELAQPIQGWMGAADVFSMAPAYEPAPSIRRFLSGTPPILGMLAMQDMLDAIEEAGIEAIRAKSLALTDYAFALADAWLVPLGVKTATPRERGMRGSHVTLTHPSFREVTALLWQQGVVPDFRGPDALRIGLSPLSTTFVEVQVGVAAIRDALLTLEEES</sequence>
<comment type="similarity">
    <text evidence="4">Belongs to the kynureninase family.</text>
</comment>
<accession>A0ABP8VV88</accession>
<comment type="function">
    <text evidence="4">Catalyzes the cleavage of L-kynurenine (L-Kyn) and L-3-hydroxykynurenine (L-3OHKyn) into anthranilic acid (AA) and 3-hydroxyanthranilic acid (3-OHAA), respectively.</text>
</comment>
<dbReference type="Pfam" id="PF00266">
    <property type="entry name" value="Aminotran_5"/>
    <property type="match status" value="1"/>
</dbReference>
<feature type="domain" description="Aminotransferase class V" evidence="5">
    <location>
        <begin position="102"/>
        <end position="334"/>
    </location>
</feature>
<dbReference type="Proteomes" id="UP001501295">
    <property type="component" value="Unassembled WGS sequence"/>
</dbReference>
<dbReference type="InterPro" id="IPR000192">
    <property type="entry name" value="Aminotrans_V_dom"/>
</dbReference>
<comment type="catalytic activity">
    <reaction evidence="4">
        <text>L-kynurenine + H2O = anthranilate + L-alanine + H(+)</text>
        <dbReference type="Rhea" id="RHEA:16813"/>
        <dbReference type="ChEBI" id="CHEBI:15377"/>
        <dbReference type="ChEBI" id="CHEBI:15378"/>
        <dbReference type="ChEBI" id="CHEBI:16567"/>
        <dbReference type="ChEBI" id="CHEBI:57959"/>
        <dbReference type="ChEBI" id="CHEBI:57972"/>
        <dbReference type="EC" id="3.7.1.3"/>
    </reaction>
</comment>
<comment type="caution">
    <text evidence="6">The sequence shown here is derived from an EMBL/GenBank/DDBJ whole genome shotgun (WGS) entry which is preliminary data.</text>
</comment>
<comment type="catalytic activity">
    <reaction evidence="4">
        <text>3-hydroxy-L-kynurenine + H2O = 3-hydroxyanthranilate + L-alanine + H(+)</text>
        <dbReference type="Rhea" id="RHEA:25143"/>
        <dbReference type="ChEBI" id="CHEBI:15377"/>
        <dbReference type="ChEBI" id="CHEBI:15378"/>
        <dbReference type="ChEBI" id="CHEBI:36559"/>
        <dbReference type="ChEBI" id="CHEBI:57972"/>
        <dbReference type="ChEBI" id="CHEBI:58125"/>
        <dbReference type="EC" id="3.7.1.3"/>
    </reaction>
</comment>
<gene>
    <name evidence="6" type="ORF">GCM10025780_14680</name>
</gene>
<dbReference type="InterPro" id="IPR015421">
    <property type="entry name" value="PyrdxlP-dep_Trfase_major"/>
</dbReference>
<evidence type="ECO:0000259" key="5">
    <source>
        <dbReference type="Pfam" id="PF00266"/>
    </source>
</evidence>
<dbReference type="EC" id="3.7.1.3" evidence="4"/>
<dbReference type="PANTHER" id="PTHR14084:SF0">
    <property type="entry name" value="KYNURENINASE"/>
    <property type="match status" value="1"/>
</dbReference>
<keyword evidence="3 4" id="KW-0663">Pyridoxal phosphate</keyword>